<dbReference type="InterPro" id="IPR016181">
    <property type="entry name" value="Acyl_CoA_acyltransferase"/>
</dbReference>
<proteinExistence type="predicted"/>
<dbReference type="PANTHER" id="PTHR43334">
    <property type="entry name" value="ACETATE--COA LIGASE [ADP-FORMING]"/>
    <property type="match status" value="1"/>
</dbReference>
<keyword evidence="6" id="KW-1185">Reference proteome</keyword>
<name>F0F2U3_9NEIS</name>
<keyword evidence="2" id="KW-0547">Nucleotide-binding</keyword>
<reference evidence="5 6" key="1">
    <citation type="submission" date="2011-01" db="EMBL/GenBank/DDBJ databases">
        <authorList>
            <person name="Muzny D."/>
            <person name="Qin X."/>
            <person name="Deng J."/>
            <person name="Jiang H."/>
            <person name="Liu Y."/>
            <person name="Qu J."/>
            <person name="Song X.-Z."/>
            <person name="Zhang L."/>
            <person name="Thornton R."/>
            <person name="Coyle M."/>
            <person name="Francisco L."/>
            <person name="Jackson L."/>
            <person name="Javaid M."/>
            <person name="Korchina V."/>
            <person name="Kovar C."/>
            <person name="Mata R."/>
            <person name="Mathew T."/>
            <person name="Ngo R."/>
            <person name="Nguyen L."/>
            <person name="Nguyen N."/>
            <person name="Okwuonu G."/>
            <person name="Ongeri F."/>
            <person name="Pham C."/>
            <person name="Simmons D."/>
            <person name="Wilczek-Boney K."/>
            <person name="Hale W."/>
            <person name="Jakkamsetti A."/>
            <person name="Pham P."/>
            <person name="Ruth R."/>
            <person name="San Lucas F."/>
            <person name="Warren J."/>
            <person name="Zhang J."/>
            <person name="Zhao Z."/>
            <person name="Zhou C."/>
            <person name="Zhu D."/>
            <person name="Lee S."/>
            <person name="Bess C."/>
            <person name="Blankenburg K."/>
            <person name="Forbes L."/>
            <person name="Fu Q."/>
            <person name="Gubbala S."/>
            <person name="Hirani K."/>
            <person name="Jayaseelan J.C."/>
            <person name="Lara F."/>
            <person name="Munidasa M."/>
            <person name="Palculict T."/>
            <person name="Patil S."/>
            <person name="Pu L.-L."/>
            <person name="Saada N."/>
            <person name="Tang L."/>
            <person name="Weissenberger G."/>
            <person name="Zhu Y."/>
            <person name="Hemphill L."/>
            <person name="Shang Y."/>
            <person name="Youmans B."/>
            <person name="Ayvaz T."/>
            <person name="Ross M."/>
            <person name="Santibanez J."/>
            <person name="Aqrawi P."/>
            <person name="Gross S."/>
            <person name="Joshi V."/>
            <person name="Fowler G."/>
            <person name="Nazareth L."/>
            <person name="Reid J."/>
            <person name="Worley K."/>
            <person name="Petrosino J."/>
            <person name="Highlander S."/>
            <person name="Gibbs R."/>
        </authorList>
    </citation>
    <scope>NUCLEOTIDE SEQUENCE [LARGE SCALE GENOMIC DNA]</scope>
    <source>
        <strain evidence="5 6">ATCC 33394</strain>
    </source>
</reference>
<organism evidence="5 6">
    <name type="scientific">Kingella denitrificans ATCC 33394</name>
    <dbReference type="NCBI Taxonomy" id="888741"/>
    <lineage>
        <taxon>Bacteria</taxon>
        <taxon>Pseudomonadati</taxon>
        <taxon>Pseudomonadota</taxon>
        <taxon>Betaproteobacteria</taxon>
        <taxon>Neisseriales</taxon>
        <taxon>Neisseriaceae</taxon>
        <taxon>Kingella</taxon>
    </lineage>
</organism>
<dbReference type="InterPro" id="IPR016102">
    <property type="entry name" value="Succinyl-CoA_synth-like"/>
</dbReference>
<dbReference type="Gene3D" id="3.40.50.720">
    <property type="entry name" value="NAD(P)-binding Rossmann-like Domain"/>
    <property type="match status" value="1"/>
</dbReference>
<dbReference type="GO" id="GO:0016747">
    <property type="term" value="F:acyltransferase activity, transferring groups other than amino-acyl groups"/>
    <property type="evidence" value="ECO:0007669"/>
    <property type="project" value="InterPro"/>
</dbReference>
<dbReference type="PANTHER" id="PTHR43334:SF1">
    <property type="entry name" value="3-HYDROXYPROPIONATE--COA LIGASE [ADP-FORMING]"/>
    <property type="match status" value="1"/>
</dbReference>
<dbReference type="Pfam" id="PF13607">
    <property type="entry name" value="Succ_CoA_lig"/>
    <property type="match status" value="1"/>
</dbReference>
<dbReference type="InterPro" id="IPR036291">
    <property type="entry name" value="NAD(P)-bd_dom_sf"/>
</dbReference>
<dbReference type="STRING" id="888741.HMPREF9098_2428"/>
<sequence length="772" mass="84993">MQHRLTSLFHPKGIAVVGASDRHGSFGRKVFSQLWADHAAPTIVPVNPSHKMVGGQKAYESLTEAQQEHRLDTAVVILSPDKLAGIVREAGKTAIRQVIFVSEIDAPNHSARQKLERAAALARKADIQLLAMPAGGLHGVFAMPKKAACTYIGQSSDIADCMTHYAQERGIEFSRFITLHPQDYPVSTGQIIDFVAAEDTTTSLLVHVSVLDNVRELVSALAYAARYKPVIVLTTLPNAAQEALFTQALERVHVLSVHTLTQFSTAAKLVHTGITSRGNRLHIISNSPQISALSCRVLDNTPLVLGGRSAGCLRQLGKLLPYKPERHNPLDVPIDTSPSVFQSLVESSLHDEESDAVLVIYAGQHSNDCLQTAQLISQLQAKSNKPLLLTWLGSADTDSVRDQFNCQKNLHFKQPEHAVQALAQLDIYRNRQQNRYALQPFHDYRYAVAAAEELQKSLRPMIPVAVLSAGKSHITHLLNTLRLHNLTAEAQKQPALLHLQSERDPVFGQLIHLYNESGRQTLLPPLLPTEAQRALQALGLDAGIWLDCLLDTAETVCRLPEVHSLTLALTVSGKGIACTEAKLHLQDTPYPPAPNVFAPPPALPTEQFTLANGQIVRLRPVRPEDASLLQTLYQGMDDHSRYLRFMIASPELPPSLIARLSHPDYQREFALLLHDDQHRPLAHAHYSTDANGQSGEFGIGITPSLQGQGVGGFLMQQLLQHAQKQGLQQMRAEILAENHPMQRLALKLGFTLSKHPEDPQLLEARLDLNNHS</sequence>
<protein>
    <submittedName>
        <fullName evidence="5">CoA binding domain protein</fullName>
        <ecNumber evidence="5">6.2.1.3</ecNumber>
    </submittedName>
</protein>
<evidence type="ECO:0000313" key="6">
    <source>
        <dbReference type="Proteomes" id="UP000004088"/>
    </source>
</evidence>
<comment type="caution">
    <text evidence="5">The sequence shown here is derived from an EMBL/GenBank/DDBJ whole genome shotgun (WGS) entry which is preliminary data.</text>
</comment>
<dbReference type="HOGENOM" id="CLU_363615_0_0_4"/>
<dbReference type="EC" id="6.2.1.3" evidence="5"/>
<evidence type="ECO:0000256" key="3">
    <source>
        <dbReference type="ARBA" id="ARBA00022840"/>
    </source>
</evidence>
<dbReference type="SMART" id="SM00881">
    <property type="entry name" value="CoA_binding"/>
    <property type="match status" value="1"/>
</dbReference>
<gene>
    <name evidence="5" type="ORF">HMPREF9098_2428</name>
</gene>
<dbReference type="InterPro" id="IPR032875">
    <property type="entry name" value="Succ_CoA_lig_flav_dom"/>
</dbReference>
<dbReference type="SUPFAM" id="SSF51735">
    <property type="entry name" value="NAD(P)-binding Rossmann-fold domains"/>
    <property type="match status" value="1"/>
</dbReference>
<evidence type="ECO:0000313" key="5">
    <source>
        <dbReference type="EMBL" id="EGC16105.1"/>
    </source>
</evidence>
<dbReference type="InterPro" id="IPR003781">
    <property type="entry name" value="CoA-bd"/>
</dbReference>
<dbReference type="GO" id="GO:0005524">
    <property type="term" value="F:ATP binding"/>
    <property type="evidence" value="ECO:0007669"/>
    <property type="project" value="UniProtKB-KW"/>
</dbReference>
<dbReference type="PROSITE" id="PS51186">
    <property type="entry name" value="GNAT"/>
    <property type="match status" value="1"/>
</dbReference>
<dbReference type="Pfam" id="PF13380">
    <property type="entry name" value="CoA_binding_2"/>
    <property type="match status" value="1"/>
</dbReference>
<dbReference type="Pfam" id="PF13302">
    <property type="entry name" value="Acetyltransf_3"/>
    <property type="match status" value="1"/>
</dbReference>
<evidence type="ECO:0000256" key="1">
    <source>
        <dbReference type="ARBA" id="ARBA00022598"/>
    </source>
</evidence>
<dbReference type="InterPro" id="IPR051538">
    <property type="entry name" value="Acyl-CoA_Synth/Transferase"/>
</dbReference>
<dbReference type="Gene3D" id="3.40.50.261">
    <property type="entry name" value="Succinyl-CoA synthetase domains"/>
    <property type="match status" value="2"/>
</dbReference>
<dbReference type="EMBL" id="AEWV01000046">
    <property type="protein sequence ID" value="EGC16105.1"/>
    <property type="molecule type" value="Genomic_DNA"/>
</dbReference>
<accession>F0F2U3</accession>
<evidence type="ECO:0000256" key="2">
    <source>
        <dbReference type="ARBA" id="ARBA00022741"/>
    </source>
</evidence>
<dbReference type="RefSeq" id="WP_003784714.1">
    <property type="nucleotide sequence ID" value="NZ_GL870929.1"/>
</dbReference>
<dbReference type="SUPFAM" id="SSF55729">
    <property type="entry name" value="Acyl-CoA N-acyltransferases (Nat)"/>
    <property type="match status" value="1"/>
</dbReference>
<keyword evidence="3" id="KW-0067">ATP-binding</keyword>
<keyword evidence="1 5" id="KW-0436">Ligase</keyword>
<dbReference type="AlphaFoldDB" id="F0F2U3"/>
<dbReference type="CDD" id="cd04301">
    <property type="entry name" value="NAT_SF"/>
    <property type="match status" value="1"/>
</dbReference>
<feature type="domain" description="N-acetyltransferase" evidence="4">
    <location>
        <begin position="616"/>
        <end position="769"/>
    </location>
</feature>
<dbReference type="InterPro" id="IPR000182">
    <property type="entry name" value="GNAT_dom"/>
</dbReference>
<evidence type="ECO:0000259" key="4">
    <source>
        <dbReference type="PROSITE" id="PS51186"/>
    </source>
</evidence>
<dbReference type="SUPFAM" id="SSF52210">
    <property type="entry name" value="Succinyl-CoA synthetase domains"/>
    <property type="match status" value="2"/>
</dbReference>
<dbReference type="Proteomes" id="UP000004088">
    <property type="component" value="Unassembled WGS sequence"/>
</dbReference>
<dbReference type="Gene3D" id="3.40.630.30">
    <property type="match status" value="1"/>
</dbReference>
<dbReference type="GO" id="GO:0004467">
    <property type="term" value="F:long-chain fatty acid-CoA ligase activity"/>
    <property type="evidence" value="ECO:0007669"/>
    <property type="project" value="UniProtKB-EC"/>
</dbReference>